<dbReference type="AlphaFoldDB" id="A0A9N8E459"/>
<keyword evidence="2" id="KW-1185">Reference proteome</keyword>
<comment type="caution">
    <text evidence="1">The sequence shown here is derived from an EMBL/GenBank/DDBJ whole genome shotgun (WGS) entry which is preliminary data.</text>
</comment>
<dbReference type="EMBL" id="CAICTM010000600">
    <property type="protein sequence ID" value="CAB9513594.1"/>
    <property type="molecule type" value="Genomic_DNA"/>
</dbReference>
<gene>
    <name evidence="1" type="ORF">SEMRO_601_G173541.1</name>
</gene>
<evidence type="ECO:0000313" key="1">
    <source>
        <dbReference type="EMBL" id="CAB9513594.1"/>
    </source>
</evidence>
<dbReference type="Proteomes" id="UP001153069">
    <property type="component" value="Unassembled WGS sequence"/>
</dbReference>
<name>A0A9N8E459_9STRA</name>
<evidence type="ECO:0000313" key="2">
    <source>
        <dbReference type="Proteomes" id="UP001153069"/>
    </source>
</evidence>
<organism evidence="1 2">
    <name type="scientific">Seminavis robusta</name>
    <dbReference type="NCBI Taxonomy" id="568900"/>
    <lineage>
        <taxon>Eukaryota</taxon>
        <taxon>Sar</taxon>
        <taxon>Stramenopiles</taxon>
        <taxon>Ochrophyta</taxon>
        <taxon>Bacillariophyta</taxon>
        <taxon>Bacillariophyceae</taxon>
        <taxon>Bacillariophycidae</taxon>
        <taxon>Naviculales</taxon>
        <taxon>Naviculaceae</taxon>
        <taxon>Seminavis</taxon>
    </lineage>
</organism>
<proteinExistence type="predicted"/>
<reference evidence="1" key="1">
    <citation type="submission" date="2020-06" db="EMBL/GenBank/DDBJ databases">
        <authorList>
            <consortium name="Plant Systems Biology data submission"/>
        </authorList>
    </citation>
    <scope>NUCLEOTIDE SEQUENCE</scope>
    <source>
        <strain evidence="1">D6</strain>
    </source>
</reference>
<accession>A0A9N8E459</accession>
<sequence length="118" mass="13194">MQHAIVNIHAIHVHADLLSSIWPAVFGGIPNSLVPWKLFASSSHSPRQNYRCSLLDEPVCFAFRSSLLQYRGNWGQEPVPIRMLCSSACSFQVGNYLRHSIEGLVPVHSVPHSHIIAR</sequence>
<protein>
    <submittedName>
        <fullName evidence="1">Uncharacterized protein</fullName>
    </submittedName>
</protein>